<feature type="compositionally biased region" description="Low complexity" evidence="1">
    <location>
        <begin position="225"/>
        <end position="234"/>
    </location>
</feature>
<reference evidence="2" key="1">
    <citation type="submission" date="2020-06" db="EMBL/GenBank/DDBJ databases">
        <title>Legume-microbial interactions unlock mineral nutrients during tropical forest succession.</title>
        <authorList>
            <person name="Epihov D.Z."/>
        </authorList>
    </citation>
    <scope>NUCLEOTIDE SEQUENCE [LARGE SCALE GENOMIC DNA]</scope>
    <source>
        <strain evidence="2">Pan2503</strain>
    </source>
</reference>
<dbReference type="AlphaFoldDB" id="A0A7V8SZU0"/>
<keyword evidence="3" id="KW-1185">Reference proteome</keyword>
<evidence type="ECO:0000313" key="2">
    <source>
        <dbReference type="EMBL" id="MBA0088067.1"/>
    </source>
</evidence>
<proteinExistence type="predicted"/>
<dbReference type="Proteomes" id="UP000567293">
    <property type="component" value="Unassembled WGS sequence"/>
</dbReference>
<comment type="caution">
    <text evidence="2">The sequence shown here is derived from an EMBL/GenBank/DDBJ whole genome shotgun (WGS) entry which is preliminary data.</text>
</comment>
<evidence type="ECO:0000256" key="1">
    <source>
        <dbReference type="SAM" id="MobiDB-lite"/>
    </source>
</evidence>
<sequence length="374" mass="41842">MMAGRIVPGGLGWTETHHELWLAMQRAHRHYKRTAAILESITGSHATDVSLPTGTFEYEMAAERQRVAFENYIESRMQFSESLQVGFENYAGSRIELSEPLQQTNAVATKAGGFHTIRRFGRGHSHRTRSKWALIAVTAALLGAIASNIALTPRERQKVRSLNTARDSVGTTVSQIRNHVQPVEPDQDRLTAPQPHGSRSSGQRSNAKPRTPLRPPLSERRLRSSRSVSAAVPPKAGETAKRPPKRLDGIIARNHHDLVQLEGLGQRNYYEFTLTRSRRFAQVGPLLVSLRVVNPSRGYCGLTLVAGRRIIDSNPVRLYQPVWISAGDPRRTTMLVVYSVDRHHVQGYISVPKYEKPGLLRRVVSLNFGNAYNQ</sequence>
<dbReference type="EMBL" id="JACDQQ010002321">
    <property type="protein sequence ID" value="MBA0088067.1"/>
    <property type="molecule type" value="Genomic_DNA"/>
</dbReference>
<protein>
    <submittedName>
        <fullName evidence="2">Uncharacterized protein</fullName>
    </submittedName>
</protein>
<feature type="compositionally biased region" description="Basic and acidic residues" evidence="1">
    <location>
        <begin position="238"/>
        <end position="248"/>
    </location>
</feature>
<name>A0A7V8SZU0_9BACT</name>
<evidence type="ECO:0000313" key="3">
    <source>
        <dbReference type="Proteomes" id="UP000567293"/>
    </source>
</evidence>
<feature type="region of interest" description="Disordered" evidence="1">
    <location>
        <begin position="156"/>
        <end position="248"/>
    </location>
</feature>
<feature type="compositionally biased region" description="Polar residues" evidence="1">
    <location>
        <begin position="160"/>
        <end position="178"/>
    </location>
</feature>
<feature type="compositionally biased region" description="Polar residues" evidence="1">
    <location>
        <begin position="197"/>
        <end position="208"/>
    </location>
</feature>
<gene>
    <name evidence="2" type="ORF">HRJ53_24040</name>
</gene>
<accession>A0A7V8SZU0</accession>
<organism evidence="2 3">
    <name type="scientific">Candidatus Acidiferrum panamense</name>
    <dbReference type="NCBI Taxonomy" id="2741543"/>
    <lineage>
        <taxon>Bacteria</taxon>
        <taxon>Pseudomonadati</taxon>
        <taxon>Acidobacteriota</taxon>
        <taxon>Terriglobia</taxon>
        <taxon>Candidatus Acidiferrales</taxon>
        <taxon>Candidatus Acidiferrum</taxon>
    </lineage>
</organism>